<dbReference type="AlphaFoldDB" id="A0A1X2I1Q6"/>
<proteinExistence type="predicted"/>
<organism evidence="1 2">
    <name type="scientific">Absidia repens</name>
    <dbReference type="NCBI Taxonomy" id="90262"/>
    <lineage>
        <taxon>Eukaryota</taxon>
        <taxon>Fungi</taxon>
        <taxon>Fungi incertae sedis</taxon>
        <taxon>Mucoromycota</taxon>
        <taxon>Mucoromycotina</taxon>
        <taxon>Mucoromycetes</taxon>
        <taxon>Mucorales</taxon>
        <taxon>Cunninghamellaceae</taxon>
        <taxon>Absidia</taxon>
    </lineage>
</organism>
<name>A0A1X2I1Q6_9FUNG</name>
<keyword evidence="2" id="KW-1185">Reference proteome</keyword>
<dbReference type="EMBL" id="MCGE01000035">
    <property type="protein sequence ID" value="ORZ07447.1"/>
    <property type="molecule type" value="Genomic_DNA"/>
</dbReference>
<feature type="non-terminal residue" evidence="1">
    <location>
        <position position="1"/>
    </location>
</feature>
<accession>A0A1X2I1Q6</accession>
<reference evidence="1 2" key="1">
    <citation type="submission" date="2016-07" db="EMBL/GenBank/DDBJ databases">
        <title>Pervasive Adenine N6-methylation of Active Genes in Fungi.</title>
        <authorList>
            <consortium name="DOE Joint Genome Institute"/>
            <person name="Mondo S.J."/>
            <person name="Dannebaum R.O."/>
            <person name="Kuo R.C."/>
            <person name="Labutti K."/>
            <person name="Haridas S."/>
            <person name="Kuo A."/>
            <person name="Salamov A."/>
            <person name="Ahrendt S.R."/>
            <person name="Lipzen A."/>
            <person name="Sullivan W."/>
            <person name="Andreopoulos W.B."/>
            <person name="Clum A."/>
            <person name="Lindquist E."/>
            <person name="Daum C."/>
            <person name="Ramamoorthy G.K."/>
            <person name="Gryganskyi A."/>
            <person name="Culley D."/>
            <person name="Magnuson J.K."/>
            <person name="James T.Y."/>
            <person name="O'Malley M.A."/>
            <person name="Stajich J.E."/>
            <person name="Spatafora J.W."/>
            <person name="Visel A."/>
            <person name="Grigoriev I.V."/>
        </authorList>
    </citation>
    <scope>NUCLEOTIDE SEQUENCE [LARGE SCALE GENOMIC DNA]</scope>
    <source>
        <strain evidence="1 2">NRRL 1336</strain>
    </source>
</reference>
<dbReference type="Proteomes" id="UP000193560">
    <property type="component" value="Unassembled WGS sequence"/>
</dbReference>
<dbReference type="OrthoDB" id="2290280at2759"/>
<feature type="non-terminal residue" evidence="1">
    <location>
        <position position="120"/>
    </location>
</feature>
<comment type="caution">
    <text evidence="1">The sequence shown here is derived from an EMBL/GenBank/DDBJ whole genome shotgun (WGS) entry which is preliminary data.</text>
</comment>
<protein>
    <submittedName>
        <fullName evidence="1">Uncharacterized protein</fullName>
    </submittedName>
</protein>
<gene>
    <name evidence="1" type="ORF">BCR42DRAFT_311411</name>
</gene>
<sequence length="120" mass="13636">ISHLQEEVIEIAKIRSGVTWFEQSEKSPKYLAAKIKSRQSRQIMTAIHDPSAPESDPHADDPSTMQARTRLFYQTLFTKDDINQTAIDSLLQHIPPSLRLTEEHSASLLSPFSLDDLLHQ</sequence>
<evidence type="ECO:0000313" key="2">
    <source>
        <dbReference type="Proteomes" id="UP000193560"/>
    </source>
</evidence>
<evidence type="ECO:0000313" key="1">
    <source>
        <dbReference type="EMBL" id="ORZ07447.1"/>
    </source>
</evidence>